<evidence type="ECO:0000256" key="1">
    <source>
        <dbReference type="SAM" id="SignalP"/>
    </source>
</evidence>
<sequence>MPLPAEARATPRATGRAVAPALLLLLLLSAVRATAPPRPLLPLQPSMPHVCAQQQLTLVGHRRPCVKALSRMVSVWKPGCGRQAWCIGHER</sequence>
<dbReference type="EMBL" id="CABDUW010000104">
    <property type="protein sequence ID" value="VTJ58593.1"/>
    <property type="molecule type" value="Genomic_DNA"/>
</dbReference>
<keyword evidence="3" id="KW-1185">Reference proteome</keyword>
<keyword evidence="1" id="KW-0732">Signal</keyword>
<protein>
    <submittedName>
        <fullName evidence="2">Uncharacterized protein</fullName>
    </submittedName>
</protein>
<feature type="non-terminal residue" evidence="2">
    <location>
        <position position="91"/>
    </location>
</feature>
<evidence type="ECO:0000313" key="2">
    <source>
        <dbReference type="EMBL" id="VTJ58593.1"/>
    </source>
</evidence>
<gene>
    <name evidence="2" type="ORF">MONAX_5E042265</name>
</gene>
<evidence type="ECO:0000313" key="3">
    <source>
        <dbReference type="Proteomes" id="UP000335636"/>
    </source>
</evidence>
<proteinExistence type="predicted"/>
<feature type="chain" id="PRO_5022913248" evidence="1">
    <location>
        <begin position="34"/>
        <end position="91"/>
    </location>
</feature>
<comment type="caution">
    <text evidence="2">The sequence shown here is derived from an EMBL/GenBank/DDBJ whole genome shotgun (WGS) entry which is preliminary data.</text>
</comment>
<dbReference type="Proteomes" id="UP000335636">
    <property type="component" value="Unassembled WGS sequence"/>
</dbReference>
<organism evidence="2 3">
    <name type="scientific">Marmota monax</name>
    <name type="common">Woodchuck</name>
    <dbReference type="NCBI Taxonomy" id="9995"/>
    <lineage>
        <taxon>Eukaryota</taxon>
        <taxon>Metazoa</taxon>
        <taxon>Chordata</taxon>
        <taxon>Craniata</taxon>
        <taxon>Vertebrata</taxon>
        <taxon>Euteleostomi</taxon>
        <taxon>Mammalia</taxon>
        <taxon>Eutheria</taxon>
        <taxon>Euarchontoglires</taxon>
        <taxon>Glires</taxon>
        <taxon>Rodentia</taxon>
        <taxon>Sciuromorpha</taxon>
        <taxon>Sciuridae</taxon>
        <taxon>Xerinae</taxon>
        <taxon>Marmotini</taxon>
        <taxon>Marmota</taxon>
    </lineage>
</organism>
<feature type="signal peptide" evidence="1">
    <location>
        <begin position="1"/>
        <end position="33"/>
    </location>
</feature>
<accession>A0A5E4AMB5</accession>
<reference evidence="2" key="1">
    <citation type="submission" date="2019-04" db="EMBL/GenBank/DDBJ databases">
        <authorList>
            <person name="Alioto T."/>
            <person name="Alioto T."/>
        </authorList>
    </citation>
    <scope>NUCLEOTIDE SEQUENCE [LARGE SCALE GENOMIC DNA]</scope>
</reference>
<name>A0A5E4AMB5_MARMO</name>
<dbReference type="AlphaFoldDB" id="A0A5E4AMB5"/>